<gene>
    <name evidence="8" type="ORF">AS156_10375</name>
</gene>
<dbReference type="InterPro" id="IPR027417">
    <property type="entry name" value="P-loop_NTPase"/>
</dbReference>
<sequence length="267" mass="29109">MTDLLEVQSVSMTVGGATLVDAVSLRIGAGEMVAIVGPNGAGKSTLLRMLSGDLRPSHGAIRLKQRDVHVYGPRELAQHRAMLSQHVTVTFPFTVEEIVTMGAGESPRAAARGLVEAALDEVGLAHFRARQLPTLSGGEQQRAHFARVLVQLARGEIKHGPGLLLLDEPTSGLDLRYQIDLVESARRRAERGTAVIAILHDLNLAMRFADRILLLHRGRLAIDGDRAAVMRPETIREIFEIDAAIAHTDRGVPFVLPQTMRPIQTRQ</sequence>
<accession>A0A109JPQ7</accession>
<dbReference type="SUPFAM" id="SSF52540">
    <property type="entry name" value="P-loop containing nucleoside triphosphate hydrolases"/>
    <property type="match status" value="1"/>
</dbReference>
<dbReference type="Pfam" id="PF00005">
    <property type="entry name" value="ABC_tran"/>
    <property type="match status" value="1"/>
</dbReference>
<dbReference type="NCBIfam" id="NF010068">
    <property type="entry name" value="PRK13548.1"/>
    <property type="match status" value="1"/>
</dbReference>
<evidence type="ECO:0000256" key="3">
    <source>
        <dbReference type="ARBA" id="ARBA00022840"/>
    </source>
</evidence>
<organism evidence="8 9">
    <name type="scientific">Bradyrhizobium macuxiense</name>
    <dbReference type="NCBI Taxonomy" id="1755647"/>
    <lineage>
        <taxon>Bacteria</taxon>
        <taxon>Pseudomonadati</taxon>
        <taxon>Pseudomonadota</taxon>
        <taxon>Alphaproteobacteria</taxon>
        <taxon>Hyphomicrobiales</taxon>
        <taxon>Nitrobacteraceae</taxon>
        <taxon>Bradyrhizobium</taxon>
    </lineage>
</organism>
<evidence type="ECO:0000256" key="6">
    <source>
        <dbReference type="ARBA" id="ARBA00037066"/>
    </source>
</evidence>
<evidence type="ECO:0000256" key="4">
    <source>
        <dbReference type="ARBA" id="ARBA00022967"/>
    </source>
</evidence>
<dbReference type="Proteomes" id="UP000057737">
    <property type="component" value="Unassembled WGS sequence"/>
</dbReference>
<dbReference type="OrthoDB" id="9810077at2"/>
<comment type="function">
    <text evidence="5">Involved in beta-(1--&gt;2)glucan export. Transmembrane domains (TMD) form a pore in the inner membrane and the ATP-binding domain (NBD) is responsible for energy generation.</text>
</comment>
<keyword evidence="1" id="KW-0813">Transport</keyword>
<keyword evidence="3" id="KW-0067">ATP-binding</keyword>
<evidence type="ECO:0000256" key="5">
    <source>
        <dbReference type="ARBA" id="ARBA00024722"/>
    </source>
</evidence>
<dbReference type="SMART" id="SM00382">
    <property type="entry name" value="AAA"/>
    <property type="match status" value="1"/>
</dbReference>
<evidence type="ECO:0000256" key="1">
    <source>
        <dbReference type="ARBA" id="ARBA00022448"/>
    </source>
</evidence>
<proteinExistence type="predicted"/>
<dbReference type="GO" id="GO:0005524">
    <property type="term" value="F:ATP binding"/>
    <property type="evidence" value="ECO:0007669"/>
    <property type="project" value="UniProtKB-KW"/>
</dbReference>
<dbReference type="InterPro" id="IPR003439">
    <property type="entry name" value="ABC_transporter-like_ATP-bd"/>
</dbReference>
<feature type="domain" description="ABC transporter" evidence="7">
    <location>
        <begin position="5"/>
        <end position="242"/>
    </location>
</feature>
<dbReference type="CDD" id="cd03214">
    <property type="entry name" value="ABC_Iron-Siderophores_B12_Hemin"/>
    <property type="match status" value="1"/>
</dbReference>
<dbReference type="PANTHER" id="PTHR42794:SF1">
    <property type="entry name" value="HEMIN IMPORT ATP-BINDING PROTEIN HMUV"/>
    <property type="match status" value="1"/>
</dbReference>
<comment type="function">
    <text evidence="6">Part of the ABC transporter complex HmuTUV involved in hemin import. Responsible for energy coupling to the transport system.</text>
</comment>
<dbReference type="PANTHER" id="PTHR42794">
    <property type="entry name" value="HEMIN IMPORT ATP-BINDING PROTEIN HMUV"/>
    <property type="match status" value="1"/>
</dbReference>
<keyword evidence="4" id="KW-1278">Translocase</keyword>
<evidence type="ECO:0000256" key="2">
    <source>
        <dbReference type="ARBA" id="ARBA00022741"/>
    </source>
</evidence>
<dbReference type="InterPro" id="IPR003593">
    <property type="entry name" value="AAA+_ATPase"/>
</dbReference>
<keyword evidence="2" id="KW-0547">Nucleotide-binding</keyword>
<comment type="caution">
    <text evidence="8">The sequence shown here is derived from an EMBL/GenBank/DDBJ whole genome shotgun (WGS) entry which is preliminary data.</text>
</comment>
<reference evidence="8 9" key="1">
    <citation type="submission" date="2015-11" db="EMBL/GenBank/DDBJ databases">
        <title>Draft Genome Sequence of the Strain BR 10303 (Bradyrhizobium sp.) isolated from nodules of Centrolobium paraense.</title>
        <authorList>
            <person name="Zelli J.E."/>
            <person name="Simoes-Araujo J.L."/>
            <person name="Barauna A.C."/>
            <person name="Silva K."/>
        </authorList>
    </citation>
    <scope>NUCLEOTIDE SEQUENCE [LARGE SCALE GENOMIC DNA]</scope>
    <source>
        <strain evidence="8 9">BR 10303</strain>
    </source>
</reference>
<dbReference type="PROSITE" id="PS50893">
    <property type="entry name" value="ABC_TRANSPORTER_2"/>
    <property type="match status" value="1"/>
</dbReference>
<dbReference type="RefSeq" id="WP_066509658.1">
    <property type="nucleotide sequence ID" value="NZ_LNCU01000082.1"/>
</dbReference>
<dbReference type="EMBL" id="LNCU01000082">
    <property type="protein sequence ID" value="KWV52589.1"/>
    <property type="molecule type" value="Genomic_DNA"/>
</dbReference>
<dbReference type="AlphaFoldDB" id="A0A109JPQ7"/>
<evidence type="ECO:0000313" key="9">
    <source>
        <dbReference type="Proteomes" id="UP000057737"/>
    </source>
</evidence>
<protein>
    <submittedName>
        <fullName evidence="8">Iron ABC transporter</fullName>
    </submittedName>
</protein>
<dbReference type="GO" id="GO:0016887">
    <property type="term" value="F:ATP hydrolysis activity"/>
    <property type="evidence" value="ECO:0007669"/>
    <property type="project" value="InterPro"/>
</dbReference>
<name>A0A109JPQ7_9BRAD</name>
<evidence type="ECO:0000259" key="7">
    <source>
        <dbReference type="PROSITE" id="PS50893"/>
    </source>
</evidence>
<dbReference type="Gene3D" id="3.40.50.300">
    <property type="entry name" value="P-loop containing nucleotide triphosphate hydrolases"/>
    <property type="match status" value="1"/>
</dbReference>
<evidence type="ECO:0000313" key="8">
    <source>
        <dbReference type="EMBL" id="KWV52589.1"/>
    </source>
</evidence>
<keyword evidence="9" id="KW-1185">Reference proteome</keyword>